<evidence type="ECO:0000256" key="7">
    <source>
        <dbReference type="ARBA" id="ARBA00022490"/>
    </source>
</evidence>
<accession>A0A7R8W555</accession>
<dbReference type="PANTHER" id="PTHR10805">
    <property type="entry name" value="COATOMER SUBUNIT EPSILON"/>
    <property type="match status" value="1"/>
</dbReference>
<dbReference type="InterPro" id="IPR019734">
    <property type="entry name" value="TPR_rpt"/>
</dbReference>
<keyword evidence="10 14" id="KW-0333">Golgi apparatus</keyword>
<evidence type="ECO:0000256" key="13">
    <source>
        <dbReference type="ARBA" id="ARBA00025582"/>
    </source>
</evidence>
<dbReference type="InterPro" id="IPR006822">
    <property type="entry name" value="Coatomer_esu"/>
</dbReference>
<evidence type="ECO:0000256" key="8">
    <source>
        <dbReference type="ARBA" id="ARBA00022892"/>
    </source>
</evidence>
<evidence type="ECO:0000256" key="4">
    <source>
        <dbReference type="ARBA" id="ARBA00011775"/>
    </source>
</evidence>
<comment type="subcellular location">
    <subcellularLocation>
        <location evidence="2">Cytoplasmic vesicle</location>
        <location evidence="2">COPI-coated vesicle membrane</location>
        <topology evidence="2">Peripheral membrane protein</topology>
        <orientation evidence="2">Cytoplasmic side</orientation>
    </subcellularLocation>
    <subcellularLocation>
        <location evidence="1">Golgi apparatus membrane</location>
        <topology evidence="1">Peripheral membrane protein</topology>
        <orientation evidence="1">Cytoplasmic side</orientation>
    </subcellularLocation>
</comment>
<evidence type="ECO:0000256" key="9">
    <source>
        <dbReference type="ARBA" id="ARBA00022927"/>
    </source>
</evidence>
<comment type="function">
    <text evidence="13 14">The coatomer is a cytosolic protein complex that binds to dilysine motifs and reversibly associates with Golgi non-clathrin-coated vesicles, which further mediate biosynthetic protein transport from the ER, via the Golgi up to the trans Golgi network. The coatomer complex is required for budding from Golgi membranes, and is essential for the retrograde Golgi-to-ER transport of dilysine-tagged proteins.</text>
</comment>
<dbReference type="SUPFAM" id="SSF48452">
    <property type="entry name" value="TPR-like"/>
    <property type="match status" value="1"/>
</dbReference>
<organism evidence="15">
    <name type="scientific">Cyprideis torosa</name>
    <dbReference type="NCBI Taxonomy" id="163714"/>
    <lineage>
        <taxon>Eukaryota</taxon>
        <taxon>Metazoa</taxon>
        <taxon>Ecdysozoa</taxon>
        <taxon>Arthropoda</taxon>
        <taxon>Crustacea</taxon>
        <taxon>Oligostraca</taxon>
        <taxon>Ostracoda</taxon>
        <taxon>Podocopa</taxon>
        <taxon>Podocopida</taxon>
        <taxon>Cytherocopina</taxon>
        <taxon>Cytheroidea</taxon>
        <taxon>Cytherideidae</taxon>
        <taxon>Cyprideis</taxon>
    </lineage>
</organism>
<keyword evidence="8 14" id="KW-0931">ER-Golgi transport</keyword>
<dbReference type="GO" id="GO:0005198">
    <property type="term" value="F:structural molecule activity"/>
    <property type="evidence" value="ECO:0007669"/>
    <property type="project" value="UniProtKB-UniRule"/>
</dbReference>
<evidence type="ECO:0000256" key="1">
    <source>
        <dbReference type="ARBA" id="ARBA00004255"/>
    </source>
</evidence>
<evidence type="ECO:0000256" key="10">
    <source>
        <dbReference type="ARBA" id="ARBA00023034"/>
    </source>
</evidence>
<evidence type="ECO:0000256" key="5">
    <source>
        <dbReference type="ARBA" id="ARBA00015828"/>
    </source>
</evidence>
<dbReference type="Gene3D" id="1.25.40.10">
    <property type="entry name" value="Tetratricopeptide repeat domain"/>
    <property type="match status" value="1"/>
</dbReference>
<evidence type="ECO:0000313" key="15">
    <source>
        <dbReference type="EMBL" id="CAD7222355.1"/>
    </source>
</evidence>
<dbReference type="GO" id="GO:0006888">
    <property type="term" value="P:endoplasmic reticulum to Golgi vesicle-mediated transport"/>
    <property type="evidence" value="ECO:0007669"/>
    <property type="project" value="TreeGrafter"/>
</dbReference>
<sequence length="296" mass="33787">MTETDNLFDVKNNYYLGHYQACINQAMKAKVDDDRLEKDIFMYRAYIAQRKYAVVLDEIHGASPADLQSVKMLAEFLSKPNKRVEITNRLDEEITKNLNTEKYLPAIMAAYIYYLDENFEAALRVLHPFEALECRALMLQTYLRMNRIDLARKELKSMQEKDDDATLTQLAQAWTNLASGGEKLQDAYYISQELIDKFGASPILLNIQAASFIGQGKLEEAEGALQEALEKDPNNADTLINMVVLSQSLGKPPEVSNRHLSQIKETHADHPFLKSYQSKEDEFERLVRHSTGLVEA</sequence>
<dbReference type="OrthoDB" id="310217at2759"/>
<comment type="similarity">
    <text evidence="3 14">Belongs to the COPE family.</text>
</comment>
<keyword evidence="12 14" id="KW-0968">Cytoplasmic vesicle</keyword>
<evidence type="ECO:0000256" key="14">
    <source>
        <dbReference type="PIRNR" id="PIRNR016478"/>
    </source>
</evidence>
<dbReference type="PANTHER" id="PTHR10805:SF0">
    <property type="entry name" value="COATOMER SUBUNIT EPSILON"/>
    <property type="match status" value="1"/>
</dbReference>
<keyword evidence="6 14" id="KW-0813">Transport</keyword>
<dbReference type="PROSITE" id="PS50005">
    <property type="entry name" value="TPR"/>
    <property type="match status" value="1"/>
</dbReference>
<keyword evidence="7 14" id="KW-0963">Cytoplasm</keyword>
<keyword evidence="9 14" id="KW-0653">Protein transport</keyword>
<dbReference type="FunFam" id="1.25.40.10:FF:000140">
    <property type="entry name" value="Coatomer subunit epsilon"/>
    <property type="match status" value="1"/>
</dbReference>
<dbReference type="EMBL" id="OB660049">
    <property type="protein sequence ID" value="CAD7222355.1"/>
    <property type="molecule type" value="Genomic_DNA"/>
</dbReference>
<keyword evidence="11 14" id="KW-0472">Membrane</keyword>
<evidence type="ECO:0000256" key="6">
    <source>
        <dbReference type="ARBA" id="ARBA00022448"/>
    </source>
</evidence>
<reference evidence="15" key="1">
    <citation type="submission" date="2020-11" db="EMBL/GenBank/DDBJ databases">
        <authorList>
            <person name="Tran Van P."/>
        </authorList>
    </citation>
    <scope>NUCLEOTIDE SEQUENCE</scope>
</reference>
<gene>
    <name evidence="15" type="ORF">CTOB1V02_LOCUS366</name>
</gene>
<evidence type="ECO:0000256" key="2">
    <source>
        <dbReference type="ARBA" id="ARBA00004347"/>
    </source>
</evidence>
<dbReference type="InterPro" id="IPR011990">
    <property type="entry name" value="TPR-like_helical_dom_sf"/>
</dbReference>
<dbReference type="GO" id="GO:0000139">
    <property type="term" value="C:Golgi membrane"/>
    <property type="evidence" value="ECO:0007669"/>
    <property type="project" value="UniProtKB-SubCell"/>
</dbReference>
<protein>
    <recommendedName>
        <fullName evidence="5 14">Coatomer subunit epsilon</fullName>
    </recommendedName>
</protein>
<evidence type="ECO:0000256" key="12">
    <source>
        <dbReference type="ARBA" id="ARBA00023329"/>
    </source>
</evidence>
<dbReference type="AlphaFoldDB" id="A0A7R8W555"/>
<name>A0A7R8W555_9CRUS</name>
<dbReference type="GO" id="GO:0030126">
    <property type="term" value="C:COPI vesicle coat"/>
    <property type="evidence" value="ECO:0007669"/>
    <property type="project" value="TreeGrafter"/>
</dbReference>
<dbReference type="GO" id="GO:0015031">
    <property type="term" value="P:protein transport"/>
    <property type="evidence" value="ECO:0007669"/>
    <property type="project" value="UniProtKB-UniRule"/>
</dbReference>
<dbReference type="PIRSF" id="PIRSF016478">
    <property type="entry name" value="Coatomer_esu"/>
    <property type="match status" value="1"/>
</dbReference>
<comment type="subunit">
    <text evidence="4">Oligomeric complex that consists of at least the alpha, beta, beta', gamma, delta, epsilon and zeta subunits.</text>
</comment>
<dbReference type="GO" id="GO:0006890">
    <property type="term" value="P:retrograde vesicle-mediated transport, Golgi to endoplasmic reticulum"/>
    <property type="evidence" value="ECO:0007669"/>
    <property type="project" value="UniProtKB-UniRule"/>
</dbReference>
<proteinExistence type="inferred from homology"/>
<evidence type="ECO:0000256" key="11">
    <source>
        <dbReference type="ARBA" id="ARBA00023136"/>
    </source>
</evidence>
<evidence type="ECO:0000256" key="3">
    <source>
        <dbReference type="ARBA" id="ARBA00008827"/>
    </source>
</evidence>
<dbReference type="GO" id="GO:0006891">
    <property type="term" value="P:intra-Golgi vesicle-mediated transport"/>
    <property type="evidence" value="ECO:0007669"/>
    <property type="project" value="TreeGrafter"/>
</dbReference>
<dbReference type="Pfam" id="PF04733">
    <property type="entry name" value="Coatomer_E"/>
    <property type="match status" value="1"/>
</dbReference>